<evidence type="ECO:0000256" key="1">
    <source>
        <dbReference type="SAM" id="MobiDB-lite"/>
    </source>
</evidence>
<dbReference type="STRING" id="2163413.A0A4P6XT02"/>
<dbReference type="InterPro" id="IPR049317">
    <property type="entry name" value="GCIP-like_N"/>
</dbReference>
<dbReference type="Pfam" id="PF13324">
    <property type="entry name" value="GCIP_N"/>
    <property type="match status" value="1"/>
</dbReference>
<gene>
    <name evidence="3" type="primary">MPUL0F02340</name>
    <name evidence="3" type="ORF">METSCH_F02340</name>
</gene>
<accession>A0A4P6XT02</accession>
<sequence>MSDKVLEVLQALEEAFNFWVIQLSAADGDLKKNVPAATVENPLQELVKIIKLIKAHTTKVGIIYEPSKLLKLGDALFTTVSDLLRSFVVFMSALAQISPKETSNLFYDEIKSTALNLVQSATSFSKELKTLYEEVSREKDSQNNDKDAKSEVDSRLVSVGKIWNICDEFIKLVEGGKLKVLEKKTRMHLSLIEDGLDEFAEWAENPEDMDDDDPFGLDDEFSDEEEDDGEKPPVSDDENEEVTEQISEDRQELVQYSKLWLQKFKLVKLLFLSINKSLTSVTSGESIDLIFLTEAVIAREIDTLIVELMLNQTLDDVVEKHASAIDKACFKIIAILRDLNKKSDAKVKWCTSWETKYKEFLKDMYK</sequence>
<dbReference type="AlphaFoldDB" id="A0A4P6XT02"/>
<evidence type="ECO:0000313" key="4">
    <source>
        <dbReference type="Proteomes" id="UP000292447"/>
    </source>
</evidence>
<dbReference type="PANTHER" id="PTHR15492">
    <property type="entry name" value="CYCLIN D1-BINDING PROTEIN 1"/>
    <property type="match status" value="1"/>
</dbReference>
<feature type="domain" description="Cyclin-D1-binding protein 1-like N-terminal" evidence="2">
    <location>
        <begin position="45"/>
        <end position="204"/>
    </location>
</feature>
<evidence type="ECO:0000259" key="2">
    <source>
        <dbReference type="Pfam" id="PF13324"/>
    </source>
</evidence>
<dbReference type="EMBL" id="CP034461">
    <property type="protein sequence ID" value="QBM90650.1"/>
    <property type="molecule type" value="Genomic_DNA"/>
</dbReference>
<dbReference type="InterPro" id="IPR026907">
    <property type="entry name" value="GCIP-like"/>
</dbReference>
<name>A0A4P6XT02_9ASCO</name>
<protein>
    <submittedName>
        <fullName evidence="3">Grap2 and cyclin-D-interacting</fullName>
    </submittedName>
</protein>
<evidence type="ECO:0000313" key="3">
    <source>
        <dbReference type="EMBL" id="QBM90650.1"/>
    </source>
</evidence>
<keyword evidence="4" id="KW-1185">Reference proteome</keyword>
<dbReference type="GO" id="GO:0005634">
    <property type="term" value="C:nucleus"/>
    <property type="evidence" value="ECO:0007669"/>
    <property type="project" value="TreeGrafter"/>
</dbReference>
<dbReference type="PANTHER" id="PTHR15492:SF1">
    <property type="entry name" value="CYCLIN-D1-BINDING PROTEIN 1"/>
    <property type="match status" value="1"/>
</dbReference>
<dbReference type="Proteomes" id="UP000292447">
    <property type="component" value="Chromosome VI"/>
</dbReference>
<proteinExistence type="predicted"/>
<feature type="compositionally biased region" description="Acidic residues" evidence="1">
    <location>
        <begin position="205"/>
        <end position="243"/>
    </location>
</feature>
<organism evidence="3 4">
    <name type="scientific">Metschnikowia aff. pulcherrima</name>
    <dbReference type="NCBI Taxonomy" id="2163413"/>
    <lineage>
        <taxon>Eukaryota</taxon>
        <taxon>Fungi</taxon>
        <taxon>Dikarya</taxon>
        <taxon>Ascomycota</taxon>
        <taxon>Saccharomycotina</taxon>
        <taxon>Pichiomycetes</taxon>
        <taxon>Metschnikowiaceae</taxon>
        <taxon>Metschnikowia</taxon>
    </lineage>
</organism>
<dbReference type="Gene3D" id="1.20.1410.10">
    <property type="entry name" value="I/LWEQ domain"/>
    <property type="match status" value="1"/>
</dbReference>
<feature type="region of interest" description="Disordered" evidence="1">
    <location>
        <begin position="205"/>
        <end position="247"/>
    </location>
</feature>
<reference evidence="4" key="1">
    <citation type="submission" date="2019-03" db="EMBL/GenBank/DDBJ databases">
        <title>Snf2 controls pulcherriminic acid biosynthesis and connects pigmentation and antifungal activity of the yeast Metschnikowia pulcherrima.</title>
        <authorList>
            <person name="Gore-Lloyd D."/>
            <person name="Sumann I."/>
            <person name="Brachmann A.O."/>
            <person name="Schneeberger K."/>
            <person name="Ortiz-Merino R.A."/>
            <person name="Moreno-Beltran M."/>
            <person name="Schlaefli M."/>
            <person name="Kirner P."/>
            <person name="Santos Kron A."/>
            <person name="Wolfe K.H."/>
            <person name="Piel J."/>
            <person name="Ahrens C.H."/>
            <person name="Henk D."/>
            <person name="Freimoser F.M."/>
        </authorList>
    </citation>
    <scope>NUCLEOTIDE SEQUENCE [LARGE SCALE GENOMIC DNA]</scope>
    <source>
        <strain evidence="4">APC 1.2</strain>
    </source>
</reference>